<dbReference type="EMBL" id="FORT01000016">
    <property type="protein sequence ID" value="SFK60726.1"/>
    <property type="molecule type" value="Genomic_DNA"/>
</dbReference>
<dbReference type="RefSeq" id="WP_092274068.1">
    <property type="nucleotide sequence ID" value="NZ_BJOE01000068.1"/>
</dbReference>
<dbReference type="AlphaFoldDB" id="A0A1I4AYP7"/>
<organism evidence="1 2">
    <name type="scientific">Brevibacillus centrosporus</name>
    <dbReference type="NCBI Taxonomy" id="54910"/>
    <lineage>
        <taxon>Bacteria</taxon>
        <taxon>Bacillati</taxon>
        <taxon>Bacillota</taxon>
        <taxon>Bacilli</taxon>
        <taxon>Bacillales</taxon>
        <taxon>Paenibacillaceae</taxon>
        <taxon>Brevibacillus</taxon>
    </lineage>
</organism>
<dbReference type="STRING" id="1884381.SAMN05518846_11642"/>
<proteinExistence type="predicted"/>
<dbReference type="Proteomes" id="UP000198915">
    <property type="component" value="Unassembled WGS sequence"/>
</dbReference>
<protein>
    <submittedName>
        <fullName evidence="1">Uncharacterized protein</fullName>
    </submittedName>
</protein>
<evidence type="ECO:0000313" key="1">
    <source>
        <dbReference type="EMBL" id="SFK60726.1"/>
    </source>
</evidence>
<sequence length="283" mass="33495">MSLPIVFIHRGDDEYLAYALAQAKWSNPNSPIFLLGKPLNQQFAQNGVIHVRMDDYMETAAHFAKVYKHIHYMPFEYNLFCFQRWFILRDFMKSHNIQKCCYLDSDVMLYTDVNQPQFESFFMEFVWTNFVDIQRLDRFCAFVTSHFEDLGLFGQVVSFAHRSKDHVRDGMPLITDMVLSVMYLRQFAGYRLTHGLFPDAFFDGNIQQSYLTESLDGKKKVYLKNGALYCKDSQSMRDHKLYTLHFQGTIMKHYMKFFYSPALAQAGSFYFDYQRAKWQPVHA</sequence>
<name>A0A1I4AYP7_9BACL</name>
<accession>A0A1I4AYP7</accession>
<evidence type="ECO:0000313" key="2">
    <source>
        <dbReference type="Proteomes" id="UP000198915"/>
    </source>
</evidence>
<gene>
    <name evidence="1" type="ORF">SAMN05518846_11642</name>
</gene>
<keyword evidence="2" id="KW-1185">Reference proteome</keyword>
<reference evidence="2" key="1">
    <citation type="submission" date="2016-10" db="EMBL/GenBank/DDBJ databases">
        <authorList>
            <person name="Varghese N."/>
            <person name="Submissions S."/>
        </authorList>
    </citation>
    <scope>NUCLEOTIDE SEQUENCE [LARGE SCALE GENOMIC DNA]</scope>
    <source>
        <strain evidence="2">OK042</strain>
    </source>
</reference>